<evidence type="ECO:0000256" key="1">
    <source>
        <dbReference type="SAM" id="MobiDB-lite"/>
    </source>
</evidence>
<protein>
    <submittedName>
        <fullName evidence="4">Bacteriophage tail assembly protein</fullName>
    </submittedName>
</protein>
<organism evidence="4 5">
    <name type="scientific">Hartmannibacter diazotrophicus</name>
    <dbReference type="NCBI Taxonomy" id="1482074"/>
    <lineage>
        <taxon>Bacteria</taxon>
        <taxon>Pseudomonadati</taxon>
        <taxon>Pseudomonadota</taxon>
        <taxon>Alphaproteobacteria</taxon>
        <taxon>Hyphomicrobiales</taxon>
        <taxon>Pleomorphomonadaceae</taxon>
        <taxon>Hartmannibacter</taxon>
    </lineage>
</organism>
<gene>
    <name evidence="4" type="ORF">HDIA_1978</name>
</gene>
<dbReference type="InterPro" id="IPR051220">
    <property type="entry name" value="TFA_Chaperone"/>
</dbReference>
<evidence type="ECO:0000313" key="4">
    <source>
        <dbReference type="EMBL" id="SON55519.1"/>
    </source>
</evidence>
<dbReference type="RefSeq" id="WP_099556020.1">
    <property type="nucleotide sequence ID" value="NZ_LT960614.1"/>
</dbReference>
<feature type="domain" description="Phage terminase large subunit GpA ATPase" evidence="2">
    <location>
        <begin position="47"/>
        <end position="287"/>
    </location>
</feature>
<feature type="domain" description="Terminase large subunit GpA endonuclease" evidence="3">
    <location>
        <begin position="303"/>
        <end position="591"/>
    </location>
</feature>
<dbReference type="GO" id="GO:0016887">
    <property type="term" value="F:ATP hydrolysis activity"/>
    <property type="evidence" value="ECO:0007669"/>
    <property type="project" value="InterPro"/>
</dbReference>
<dbReference type="Pfam" id="PF05876">
    <property type="entry name" value="GpA_ATPase"/>
    <property type="match status" value="1"/>
</dbReference>
<accession>A0A2C9D5T2</accession>
<dbReference type="InterPro" id="IPR046453">
    <property type="entry name" value="GpA_ATPase"/>
</dbReference>
<dbReference type="OrthoDB" id="5181253at2"/>
<dbReference type="Pfam" id="PF20454">
    <property type="entry name" value="GpA_nuclease"/>
    <property type="match status" value="1"/>
</dbReference>
<proteinExistence type="predicted"/>
<evidence type="ECO:0000259" key="2">
    <source>
        <dbReference type="Pfam" id="PF05876"/>
    </source>
</evidence>
<dbReference type="PANTHER" id="PTHR34413">
    <property type="entry name" value="PROPHAGE TAIL FIBER ASSEMBLY PROTEIN HOMOLOG TFAE-RELATED-RELATED"/>
    <property type="match status" value="1"/>
</dbReference>
<reference evidence="5" key="1">
    <citation type="submission" date="2017-09" db="EMBL/GenBank/DDBJ databases">
        <title>Genome sequence of Nannocystis excedens DSM 71.</title>
        <authorList>
            <person name="Blom J."/>
        </authorList>
    </citation>
    <scope>NUCLEOTIDE SEQUENCE [LARGE SCALE GENOMIC DNA]</scope>
    <source>
        <strain evidence="5">type strain: E19</strain>
    </source>
</reference>
<dbReference type="Proteomes" id="UP000223606">
    <property type="component" value="Chromosome 1"/>
</dbReference>
<evidence type="ECO:0000259" key="3">
    <source>
        <dbReference type="Pfam" id="PF20454"/>
    </source>
</evidence>
<keyword evidence="5" id="KW-1185">Reference proteome</keyword>
<dbReference type="GO" id="GO:0004519">
    <property type="term" value="F:endonuclease activity"/>
    <property type="evidence" value="ECO:0007669"/>
    <property type="project" value="InterPro"/>
</dbReference>
<name>A0A2C9D5T2_9HYPH</name>
<sequence length="655" mass="74207">MTSLAVETANATRLGYLAMAEVLQPPPDVDYLAWAEANIVFSDRESPFPGPYNRDLFPYFDEVLRALSPDDPCRIVTLCKSAQIGGTVVANIFTGGSIAMDPGDILYVHPTEGNAQRWSKMKLSPMLRGTTALARLFPMKNRDGLDSVLYKERVDGRGAIQISGANSPASLSQVTMKRQVQDDLSKWENNSAGDPETQADSRSRAHDFAKILKISTPLVMPGCRVTTNFEAGSQEYPYVPCPHCDHFQVLDWENFLSNLDEEHPEKAHFSCIECGGVIEEHHRRKMNRRLTFRAHNPKAKRQHRSFYIWSAYSVLQSWETIAREWLKAKGDPASEQTFFNDTVGRAFVTQGEAPPWEALRDRAAQSDYPRGRIPAGALVITIGVDCQDDRIEWQAVGWGRDNRRFVIEYGVIPGHIAEERPRQMLDALVDQTWANAVGRKIAADRIAIDGNAWTEDVWEWARRHLASQVIMVRGVGSESAPLTALVKKERNPKTGKVLKYSKRFYNFAASVLKMALYRNCAKEDPLERGYVAFPRGLDDEYFRQLTAERRVPKKRKDGFTEYRWEKDPAQANEALDTMNQAEVAAIRYGIRSMPDAIWDRLEAERETPPAEAQLDFEDGLFAGMSQAGEPEPQAQATEKPDRSREGRRNRWKNRH</sequence>
<dbReference type="InterPro" id="IPR046454">
    <property type="entry name" value="GpA_endonuclease"/>
</dbReference>
<dbReference type="KEGG" id="hdi:HDIA_1978"/>
<feature type="region of interest" description="Disordered" evidence="1">
    <location>
        <begin position="605"/>
        <end position="655"/>
    </location>
</feature>
<dbReference type="EMBL" id="LT960614">
    <property type="protein sequence ID" value="SON55519.1"/>
    <property type="molecule type" value="Genomic_DNA"/>
</dbReference>
<evidence type="ECO:0000313" key="5">
    <source>
        <dbReference type="Proteomes" id="UP000223606"/>
    </source>
</evidence>
<feature type="compositionally biased region" description="Basic and acidic residues" evidence="1">
    <location>
        <begin position="638"/>
        <end position="648"/>
    </location>
</feature>
<dbReference type="AlphaFoldDB" id="A0A2C9D5T2"/>
<dbReference type="PANTHER" id="PTHR34413:SF2">
    <property type="entry name" value="PROPHAGE TAIL FIBER ASSEMBLY PROTEIN HOMOLOG TFAE-RELATED"/>
    <property type="match status" value="1"/>
</dbReference>